<proteinExistence type="predicted"/>
<protein>
    <submittedName>
        <fullName evidence="1">Uncharacterized protein</fullName>
    </submittedName>
</protein>
<sequence length="387" mass="40786">MTIELSECVPTRASTSTPGVSIHSLGTRTLSLAFSDPLISDQVPPVLARGHSNGITLLRPVIFRTSRLQYLCEIFVGSATKLVKVLDGSLTTFFVVSVHADYAVRSHVVKFENSAVSTDQVSTLTGTSGHAAPVSCLDASMSGTILWTATASDDNTLIISRTDTTTGDYVEPRAYRLSYAACDVVFLPESAVSRTKVAVLEGPSRIRVLDCISGSWLLSIYPGFTTALSSFPVSGMKGAAIVAVTEKGWRAYKGVTYPEDEAGQGIRGGSGYTYPSDQGLFRGKEGDKAVDKVAVAVGRTVAKIGVGAEGGVGVFDLGSSNEYGIHIPIKFTTSDISVAAVSEDGRSVAIACGTELVLVASGKDDEVGMDSFEEHSVVYNDRLPIGY</sequence>
<accession>A0ACC3SUK2</accession>
<organism evidence="1 2">
    <name type="scientific">Lipomyces kononenkoae</name>
    <name type="common">Yeast</name>
    <dbReference type="NCBI Taxonomy" id="34357"/>
    <lineage>
        <taxon>Eukaryota</taxon>
        <taxon>Fungi</taxon>
        <taxon>Dikarya</taxon>
        <taxon>Ascomycota</taxon>
        <taxon>Saccharomycotina</taxon>
        <taxon>Lipomycetes</taxon>
        <taxon>Lipomycetales</taxon>
        <taxon>Lipomycetaceae</taxon>
        <taxon>Lipomyces</taxon>
    </lineage>
</organism>
<dbReference type="Proteomes" id="UP001433508">
    <property type="component" value="Unassembled WGS sequence"/>
</dbReference>
<name>A0ACC3SUK2_LIPKO</name>
<keyword evidence="2" id="KW-1185">Reference proteome</keyword>
<gene>
    <name evidence="1" type="ORF">V1525DRAFT_410373</name>
</gene>
<evidence type="ECO:0000313" key="2">
    <source>
        <dbReference type="Proteomes" id="UP001433508"/>
    </source>
</evidence>
<comment type="caution">
    <text evidence="1">The sequence shown here is derived from an EMBL/GenBank/DDBJ whole genome shotgun (WGS) entry which is preliminary data.</text>
</comment>
<reference evidence="2" key="1">
    <citation type="journal article" date="2024" name="Front. Bioeng. Biotechnol.">
        <title>Genome-scale model development and genomic sequencing of the oleaginous clade Lipomyces.</title>
        <authorList>
            <person name="Czajka J.J."/>
            <person name="Han Y."/>
            <person name="Kim J."/>
            <person name="Mondo S.J."/>
            <person name="Hofstad B.A."/>
            <person name="Robles A."/>
            <person name="Haridas S."/>
            <person name="Riley R."/>
            <person name="LaButti K."/>
            <person name="Pangilinan J."/>
            <person name="Andreopoulos W."/>
            <person name="Lipzen A."/>
            <person name="Yan J."/>
            <person name="Wang M."/>
            <person name="Ng V."/>
            <person name="Grigoriev I.V."/>
            <person name="Spatafora J.W."/>
            <person name="Magnuson J.K."/>
            <person name="Baker S.E."/>
            <person name="Pomraning K.R."/>
        </authorList>
    </citation>
    <scope>NUCLEOTIDE SEQUENCE [LARGE SCALE GENOMIC DNA]</scope>
    <source>
        <strain evidence="2">CBS 7786</strain>
    </source>
</reference>
<dbReference type="EMBL" id="MU971421">
    <property type="protein sequence ID" value="KAK9235323.1"/>
    <property type="molecule type" value="Genomic_DNA"/>
</dbReference>
<evidence type="ECO:0000313" key="1">
    <source>
        <dbReference type="EMBL" id="KAK9235323.1"/>
    </source>
</evidence>